<dbReference type="Proteomes" id="UP000077701">
    <property type="component" value="Unassembled WGS sequence"/>
</dbReference>
<comment type="similarity">
    <text evidence="1">Belongs to the sigma-70 factor family. ECF subfamily.</text>
</comment>
<keyword evidence="8" id="KW-1185">Reference proteome</keyword>
<dbReference type="Pfam" id="PF08281">
    <property type="entry name" value="Sigma70_r4_2"/>
    <property type="match status" value="1"/>
</dbReference>
<dbReference type="OrthoDB" id="4184921at2"/>
<dbReference type="GO" id="GO:0016987">
    <property type="term" value="F:sigma factor activity"/>
    <property type="evidence" value="ECO:0007669"/>
    <property type="project" value="UniProtKB-KW"/>
</dbReference>
<protein>
    <submittedName>
        <fullName evidence="7">RNA polymerase subunit sigma-24</fullName>
    </submittedName>
</protein>
<reference evidence="8" key="2">
    <citation type="submission" date="2016-04" db="EMBL/GenBank/DDBJ databases">
        <title>Planomonospora sphaerica JCM9374 whole genome shotgun sequence.</title>
        <authorList>
            <person name="Suzuki T."/>
            <person name="Dohra H."/>
            <person name="Kodani S."/>
        </authorList>
    </citation>
    <scope>NUCLEOTIDE SEQUENCE [LARGE SCALE GENOMIC DNA]</scope>
    <source>
        <strain evidence="8">JCM 9374</strain>
    </source>
</reference>
<dbReference type="NCBIfam" id="TIGR02937">
    <property type="entry name" value="sigma70-ECF"/>
    <property type="match status" value="1"/>
</dbReference>
<dbReference type="GO" id="GO:0006352">
    <property type="term" value="P:DNA-templated transcription initiation"/>
    <property type="evidence" value="ECO:0007669"/>
    <property type="project" value="InterPro"/>
</dbReference>
<feature type="domain" description="RNA polymerase sigma-70 region 2" evidence="5">
    <location>
        <begin position="16"/>
        <end position="77"/>
    </location>
</feature>
<evidence type="ECO:0000256" key="3">
    <source>
        <dbReference type="ARBA" id="ARBA00023082"/>
    </source>
</evidence>
<dbReference type="Gene3D" id="1.10.10.10">
    <property type="entry name" value="Winged helix-like DNA-binding domain superfamily/Winged helix DNA-binding domain"/>
    <property type="match status" value="1"/>
</dbReference>
<evidence type="ECO:0000259" key="6">
    <source>
        <dbReference type="Pfam" id="PF08281"/>
    </source>
</evidence>
<proteinExistence type="inferred from homology"/>
<dbReference type="RefSeq" id="WP_068904401.1">
    <property type="nucleotide sequence ID" value="NZ_BDCX01000028.1"/>
</dbReference>
<dbReference type="CDD" id="cd06171">
    <property type="entry name" value="Sigma70_r4"/>
    <property type="match status" value="1"/>
</dbReference>
<keyword evidence="2" id="KW-0805">Transcription regulation</keyword>
<evidence type="ECO:0000313" key="7">
    <source>
        <dbReference type="EMBL" id="GAT71352.1"/>
    </source>
</evidence>
<evidence type="ECO:0000256" key="2">
    <source>
        <dbReference type="ARBA" id="ARBA00023015"/>
    </source>
</evidence>
<evidence type="ECO:0000256" key="1">
    <source>
        <dbReference type="ARBA" id="ARBA00010641"/>
    </source>
</evidence>
<dbReference type="InterPro" id="IPR014284">
    <property type="entry name" value="RNA_pol_sigma-70_dom"/>
</dbReference>
<dbReference type="SUPFAM" id="SSF88946">
    <property type="entry name" value="Sigma2 domain of RNA polymerase sigma factors"/>
    <property type="match status" value="1"/>
</dbReference>
<dbReference type="InterPro" id="IPR036388">
    <property type="entry name" value="WH-like_DNA-bd_sf"/>
</dbReference>
<name>A0A171DQL2_9ACTN</name>
<dbReference type="Gene3D" id="1.10.1740.10">
    <property type="match status" value="1"/>
</dbReference>
<accession>A0A171DQL2</accession>
<dbReference type="GO" id="GO:0003677">
    <property type="term" value="F:DNA binding"/>
    <property type="evidence" value="ECO:0007669"/>
    <property type="project" value="InterPro"/>
</dbReference>
<dbReference type="PANTHER" id="PTHR43133">
    <property type="entry name" value="RNA POLYMERASE ECF-TYPE SIGMA FACTO"/>
    <property type="match status" value="1"/>
</dbReference>
<dbReference type="InterPro" id="IPR013249">
    <property type="entry name" value="RNA_pol_sigma70_r4_t2"/>
</dbReference>
<gene>
    <name evidence="7" type="ORF">PS9374_07043</name>
</gene>
<dbReference type="EMBL" id="BDCX01000028">
    <property type="protein sequence ID" value="GAT71352.1"/>
    <property type="molecule type" value="Genomic_DNA"/>
</dbReference>
<dbReference type="AlphaFoldDB" id="A0A171DQL2"/>
<sequence>MDDNRQARFEKVYLDTYEQILGYAIRRCDCAQDAADVVAETFEIAWRRIEDLPVGDEARLWLYGVARNVVANHRRGRLRQRNRHTPLDEDVVALYTRTAPSDERLEFTQVAHVFRELSDDDHELLSLVAWEGLDAAEIARVLGCSRNAVRIRLHRARKRFAHRLAAAGLTFTPTARNSQISAGRPL</sequence>
<dbReference type="InterPro" id="IPR013324">
    <property type="entry name" value="RNA_pol_sigma_r3/r4-like"/>
</dbReference>
<feature type="domain" description="RNA polymerase sigma factor 70 region 4 type 2" evidence="6">
    <location>
        <begin position="110"/>
        <end position="159"/>
    </location>
</feature>
<dbReference type="InterPro" id="IPR013325">
    <property type="entry name" value="RNA_pol_sigma_r2"/>
</dbReference>
<comment type="caution">
    <text evidence="7">The sequence shown here is derived from an EMBL/GenBank/DDBJ whole genome shotgun (WGS) entry which is preliminary data.</text>
</comment>
<keyword evidence="3" id="KW-0731">Sigma factor</keyword>
<dbReference type="InterPro" id="IPR039425">
    <property type="entry name" value="RNA_pol_sigma-70-like"/>
</dbReference>
<keyword evidence="4" id="KW-0804">Transcription</keyword>
<dbReference type="PANTHER" id="PTHR43133:SF25">
    <property type="entry name" value="RNA POLYMERASE SIGMA FACTOR RFAY-RELATED"/>
    <property type="match status" value="1"/>
</dbReference>
<evidence type="ECO:0000256" key="4">
    <source>
        <dbReference type="ARBA" id="ARBA00023163"/>
    </source>
</evidence>
<evidence type="ECO:0000259" key="5">
    <source>
        <dbReference type="Pfam" id="PF04542"/>
    </source>
</evidence>
<dbReference type="STRING" id="161355.PS9374_07043"/>
<organism evidence="7 8">
    <name type="scientific">Planomonospora sphaerica</name>
    <dbReference type="NCBI Taxonomy" id="161355"/>
    <lineage>
        <taxon>Bacteria</taxon>
        <taxon>Bacillati</taxon>
        <taxon>Actinomycetota</taxon>
        <taxon>Actinomycetes</taxon>
        <taxon>Streptosporangiales</taxon>
        <taxon>Streptosporangiaceae</taxon>
        <taxon>Planomonospora</taxon>
    </lineage>
</organism>
<reference evidence="7 8" key="1">
    <citation type="journal article" date="2016" name="Genome Announc.">
        <title>Draft Genome Sequence of Planomonospora sphaerica JCM9374, a Rare Actinomycete.</title>
        <authorList>
            <person name="Dohra H."/>
            <person name="Suzuki T."/>
            <person name="Inoue Y."/>
            <person name="Kodani S."/>
        </authorList>
    </citation>
    <scope>NUCLEOTIDE SEQUENCE [LARGE SCALE GENOMIC DNA]</scope>
    <source>
        <strain evidence="7 8">JCM 9374</strain>
    </source>
</reference>
<dbReference type="InterPro" id="IPR007627">
    <property type="entry name" value="RNA_pol_sigma70_r2"/>
</dbReference>
<dbReference type="Pfam" id="PF04542">
    <property type="entry name" value="Sigma70_r2"/>
    <property type="match status" value="1"/>
</dbReference>
<dbReference type="SUPFAM" id="SSF88659">
    <property type="entry name" value="Sigma3 and sigma4 domains of RNA polymerase sigma factors"/>
    <property type="match status" value="1"/>
</dbReference>
<evidence type="ECO:0000313" key="8">
    <source>
        <dbReference type="Proteomes" id="UP000077701"/>
    </source>
</evidence>